<name>A0A7S9LIM1_9PSED</name>
<gene>
    <name evidence="1" type="ORF">IZU98_03365</name>
</gene>
<evidence type="ECO:0000313" key="1">
    <source>
        <dbReference type="EMBL" id="QPH49782.1"/>
    </source>
</evidence>
<dbReference type="EMBL" id="CP064946">
    <property type="protein sequence ID" value="QPH49782.1"/>
    <property type="molecule type" value="Genomic_DNA"/>
</dbReference>
<evidence type="ECO:0000313" key="2">
    <source>
        <dbReference type="Proteomes" id="UP000594430"/>
    </source>
</evidence>
<dbReference type="Proteomes" id="UP000594430">
    <property type="component" value="Chromosome"/>
</dbReference>
<dbReference type="RefSeq" id="WP_104925782.1">
    <property type="nucleotide sequence ID" value="NZ_BQIN01000030.1"/>
</dbReference>
<protein>
    <submittedName>
        <fullName evidence="1">Uncharacterized protein</fullName>
    </submittedName>
</protein>
<accession>A0A7S9LIM1</accession>
<dbReference type="AlphaFoldDB" id="A0A7S9LIM1"/>
<organism evidence="1 2">
    <name type="scientific">Pseudomonas fulva</name>
    <dbReference type="NCBI Taxonomy" id="47880"/>
    <lineage>
        <taxon>Bacteria</taxon>
        <taxon>Pseudomonadati</taxon>
        <taxon>Pseudomonadota</taxon>
        <taxon>Gammaproteobacteria</taxon>
        <taxon>Pseudomonadales</taxon>
        <taxon>Pseudomonadaceae</taxon>
        <taxon>Pseudomonas</taxon>
    </lineage>
</organism>
<sequence length="76" mass="9168">MTTTSNHAQVLPQRAGALIMPSGWPCCDLFKLFPEEARWQFYEWVKQQRAFLEQHGWIFEESYDQYVRRVCEELQL</sequence>
<reference evidence="1 2" key="1">
    <citation type="submission" date="2020-11" db="EMBL/GenBank/DDBJ databases">
        <title>Pseudomonas fulva producing VIM-24.</title>
        <authorList>
            <person name="Liu S."/>
        </authorList>
    </citation>
    <scope>NUCLEOTIDE SEQUENCE [LARGE SCALE GENOMIC DNA]</scope>
    <source>
        <strain evidence="1 2">ZDHY414</strain>
    </source>
</reference>
<proteinExistence type="predicted"/>